<accession>A0A179C2K7</accession>
<protein>
    <recommendedName>
        <fullName evidence="4">DUF805 domain-containing protein</fullName>
    </recommendedName>
</protein>
<keyword evidence="1" id="KW-1133">Transmembrane helix</keyword>
<sequence length="372" mass="42261">MKRIEESGEISFKQAFVDFWRGLFSFGGRSTRTGYWYGVLMMSLVIPWGLLGLLVVLNGIIYGMMGPAGIFWPVLIISFLVYLVVSIIIQIGTWALFFRRMRDVGFKTTPLVIWVVISLAKEAIPFLPVLVGIINLWLIYIVSVPAGHFVKQYQNGFMKFLFESPETFEFHDDLQVIEFEPDGTEETVVKGRIMERGKVSFKQAFHDYFHGMLSFGGRSTRAGFWKVALIIQVLMMIFWTGFLGYVIIRLYSYPAEEAALLTFMTALGVGMIIFSVFAPFGFANWAVMIRRLRDVGLKLKTMFIGWGLMAVLNIIILIVFAAGYGFTLGMIWGTIWNVGIDLVIQIVFLCLPTGAMATQKEDSRFFENKSLF</sequence>
<organism evidence="2 3">
    <name type="scientific">Ligilactobacillus aviarius</name>
    <dbReference type="NCBI Taxonomy" id="1606"/>
    <lineage>
        <taxon>Bacteria</taxon>
        <taxon>Bacillati</taxon>
        <taxon>Bacillota</taxon>
        <taxon>Bacilli</taxon>
        <taxon>Lactobacillales</taxon>
        <taxon>Lactobacillaceae</taxon>
        <taxon>Ligilactobacillus</taxon>
    </lineage>
</organism>
<feature type="transmembrane region" description="Helical" evidence="1">
    <location>
        <begin position="35"/>
        <end position="64"/>
    </location>
</feature>
<proteinExistence type="predicted"/>
<feature type="transmembrane region" description="Helical" evidence="1">
    <location>
        <begin position="303"/>
        <end position="324"/>
    </location>
</feature>
<dbReference type="AlphaFoldDB" id="A0A179C2K7"/>
<reference evidence="3" key="1">
    <citation type="submission" date="2016-03" db="EMBL/GenBank/DDBJ databases">
        <authorList>
            <person name="Johnson T.J."/>
            <person name="Youmans B."/>
            <person name="Case K."/>
            <person name="Noll S."/>
        </authorList>
    </citation>
    <scope>NUCLEOTIDE SEQUENCE [LARGE SCALE GENOMIC DNA]</scope>
    <source>
        <strain evidence="3">UMNLAv8</strain>
    </source>
</reference>
<feature type="transmembrane region" description="Helical" evidence="1">
    <location>
        <begin position="260"/>
        <end position="282"/>
    </location>
</feature>
<keyword evidence="1" id="KW-0472">Membrane</keyword>
<feature type="transmembrane region" description="Helical" evidence="1">
    <location>
        <begin position="227"/>
        <end position="248"/>
    </location>
</feature>
<evidence type="ECO:0000256" key="1">
    <source>
        <dbReference type="SAM" id="Phobius"/>
    </source>
</evidence>
<feature type="transmembrane region" description="Helical" evidence="1">
    <location>
        <begin position="126"/>
        <end position="150"/>
    </location>
</feature>
<dbReference type="EMBL" id="LVKI01000017">
    <property type="protein sequence ID" value="OAQ08104.1"/>
    <property type="molecule type" value="Genomic_DNA"/>
</dbReference>
<dbReference type="OrthoDB" id="2285053at2"/>
<feature type="transmembrane region" description="Helical" evidence="1">
    <location>
        <begin position="330"/>
        <end position="351"/>
    </location>
</feature>
<evidence type="ECO:0000313" key="3">
    <source>
        <dbReference type="Proteomes" id="UP000078520"/>
    </source>
</evidence>
<comment type="caution">
    <text evidence="2">The sequence shown here is derived from an EMBL/GenBank/DDBJ whole genome shotgun (WGS) entry which is preliminary data.</text>
</comment>
<feature type="transmembrane region" description="Helical" evidence="1">
    <location>
        <begin position="70"/>
        <end position="97"/>
    </location>
</feature>
<gene>
    <name evidence="2" type="ORF">A3O14_04735</name>
</gene>
<keyword evidence="1" id="KW-0812">Transmembrane</keyword>
<dbReference type="Pfam" id="PF05656">
    <property type="entry name" value="DUF805"/>
    <property type="match status" value="1"/>
</dbReference>
<evidence type="ECO:0000313" key="2">
    <source>
        <dbReference type="EMBL" id="OAQ08104.1"/>
    </source>
</evidence>
<evidence type="ECO:0008006" key="4">
    <source>
        <dbReference type="Google" id="ProtNLM"/>
    </source>
</evidence>
<dbReference type="InterPro" id="IPR008523">
    <property type="entry name" value="DUF805"/>
</dbReference>
<name>A0A179C2K7_9LACO</name>
<dbReference type="RefSeq" id="WP_064208441.1">
    <property type="nucleotide sequence ID" value="NZ_LVKC01000024.1"/>
</dbReference>
<dbReference type="Proteomes" id="UP000078520">
    <property type="component" value="Unassembled WGS sequence"/>
</dbReference>
<dbReference type="GO" id="GO:0016020">
    <property type="term" value="C:membrane"/>
    <property type="evidence" value="ECO:0007669"/>
    <property type="project" value="InterPro"/>
</dbReference>